<dbReference type="AlphaFoldDB" id="A0A0H1BJS3"/>
<organism evidence="3 4">
    <name type="scientific">Blastomyces silverae</name>
    <dbReference type="NCBI Taxonomy" id="2060906"/>
    <lineage>
        <taxon>Eukaryota</taxon>
        <taxon>Fungi</taxon>
        <taxon>Dikarya</taxon>
        <taxon>Ascomycota</taxon>
        <taxon>Pezizomycotina</taxon>
        <taxon>Eurotiomycetes</taxon>
        <taxon>Eurotiomycetidae</taxon>
        <taxon>Onygenales</taxon>
        <taxon>Ajellomycetaceae</taxon>
        <taxon>Blastomyces</taxon>
    </lineage>
</organism>
<evidence type="ECO:0000256" key="1">
    <source>
        <dbReference type="SAM" id="Phobius"/>
    </source>
</evidence>
<keyword evidence="1" id="KW-0472">Membrane</keyword>
<proteinExistence type="predicted"/>
<dbReference type="EMBL" id="LDEV01001460">
    <property type="protein sequence ID" value="KLJ11605.1"/>
    <property type="molecule type" value="Genomic_DNA"/>
</dbReference>
<feature type="transmembrane region" description="Helical" evidence="1">
    <location>
        <begin position="235"/>
        <end position="257"/>
    </location>
</feature>
<dbReference type="STRING" id="2060906.A0A0H1BJS3"/>
<reference evidence="4" key="1">
    <citation type="journal article" date="2015" name="PLoS Genet.">
        <title>The dynamic genome and transcriptome of the human fungal pathogen Blastomyces and close relative Emmonsia.</title>
        <authorList>
            <person name="Munoz J.F."/>
            <person name="Gauthier G.M."/>
            <person name="Desjardins C.A."/>
            <person name="Gallo J.E."/>
            <person name="Holder J."/>
            <person name="Sullivan T.D."/>
            <person name="Marty A.J."/>
            <person name="Carmen J.C."/>
            <person name="Chen Z."/>
            <person name="Ding L."/>
            <person name="Gujja S."/>
            <person name="Magrini V."/>
            <person name="Misas E."/>
            <person name="Mitreva M."/>
            <person name="Priest M."/>
            <person name="Saif S."/>
            <person name="Whiston E.A."/>
            <person name="Young S."/>
            <person name="Zeng Q."/>
            <person name="Goldman W.E."/>
            <person name="Mardis E.R."/>
            <person name="Taylor J.W."/>
            <person name="McEwen J.G."/>
            <person name="Clay O.K."/>
            <person name="Klein B.S."/>
            <person name="Cuomo C.A."/>
        </authorList>
    </citation>
    <scope>NUCLEOTIDE SEQUENCE [LARGE SCALE GENOMIC DNA]</scope>
    <source>
        <strain evidence="4">UAMH 139</strain>
    </source>
</reference>
<evidence type="ECO:0000313" key="3">
    <source>
        <dbReference type="EMBL" id="KLJ11605.1"/>
    </source>
</evidence>
<dbReference type="Proteomes" id="UP000053573">
    <property type="component" value="Unassembled WGS sequence"/>
</dbReference>
<sequence>MYLISIVSAAFTVVRAVVHAVEPLYEIYEVITFRSFRDTFANLTKAYGLFHAITLVFIFPDAYDVIQRIEEHVLLSTGEEPMVLRKYLSDDCSMLAVASAIIAQVATSALSLQNLSSVHWTSRAAFVISLVTALLSVFYSCLLQRRLSSLYKTENVKDWLSKPSGADARRTVEAAIKLLEFIPGDEAQAATTTGGDTQETPRQHAEKLVIEFRDRNRWASASLNSACMIQAPALLLNYSVGAFLTALGIYLGCVATANLDPTAGETSSYAVLIVYVVVGVAALSLYAVPAVLKELELAPLRRWQTLLDKHFMRERSAKGLII</sequence>
<feature type="transmembrane region" description="Helical" evidence="1">
    <location>
        <begin position="124"/>
        <end position="143"/>
    </location>
</feature>
<evidence type="ECO:0000313" key="4">
    <source>
        <dbReference type="Proteomes" id="UP000053573"/>
    </source>
</evidence>
<protein>
    <submittedName>
        <fullName evidence="3">Uncharacterized protein</fullName>
    </submittedName>
</protein>
<keyword evidence="4" id="KW-1185">Reference proteome</keyword>
<feature type="chain" id="PRO_5005199374" evidence="2">
    <location>
        <begin position="17"/>
        <end position="322"/>
    </location>
</feature>
<feature type="transmembrane region" description="Helical" evidence="1">
    <location>
        <begin position="92"/>
        <end position="112"/>
    </location>
</feature>
<comment type="caution">
    <text evidence="3">The sequence shown here is derived from an EMBL/GenBank/DDBJ whole genome shotgun (WGS) entry which is preliminary data.</text>
</comment>
<evidence type="ECO:0000256" key="2">
    <source>
        <dbReference type="SAM" id="SignalP"/>
    </source>
</evidence>
<name>A0A0H1BJS3_9EURO</name>
<keyword evidence="1" id="KW-1133">Transmembrane helix</keyword>
<feature type="signal peptide" evidence="2">
    <location>
        <begin position="1"/>
        <end position="16"/>
    </location>
</feature>
<feature type="transmembrane region" description="Helical" evidence="1">
    <location>
        <begin position="269"/>
        <end position="292"/>
    </location>
</feature>
<gene>
    <name evidence="3" type="ORF">EMPG_13213</name>
</gene>
<accession>A0A0H1BJS3</accession>
<keyword evidence="2" id="KW-0732">Signal</keyword>
<keyword evidence="1" id="KW-0812">Transmembrane</keyword>
<dbReference type="OrthoDB" id="4941332at2759"/>